<dbReference type="InterPro" id="IPR023192">
    <property type="entry name" value="TGS-like_dom_sf"/>
</dbReference>
<evidence type="ECO:0000256" key="3">
    <source>
        <dbReference type="ARBA" id="ARBA00022741"/>
    </source>
</evidence>
<evidence type="ECO:0000256" key="6">
    <source>
        <dbReference type="HAMAP-Rule" id="MF_00944"/>
    </source>
</evidence>
<keyword evidence="3 6" id="KW-0547">Nucleotide-binding</keyword>
<keyword evidence="5" id="KW-0460">Magnesium</keyword>
<comment type="function">
    <text evidence="6">ATPase that binds to both the 70S ribosome and the 50S ribosomal subunit in a nucleotide-independent manner.</text>
</comment>
<evidence type="ECO:0000256" key="4">
    <source>
        <dbReference type="ARBA" id="ARBA00022840"/>
    </source>
</evidence>
<dbReference type="PANTHER" id="PTHR23305:SF18">
    <property type="entry name" value="OBG-TYPE G DOMAIN-CONTAINING PROTEIN"/>
    <property type="match status" value="1"/>
</dbReference>
<evidence type="ECO:0000313" key="10">
    <source>
        <dbReference type="Proteomes" id="UP000540919"/>
    </source>
</evidence>
<keyword evidence="2" id="KW-0479">Metal-binding</keyword>
<name>A0ABX2N7H1_9FIRM</name>
<dbReference type="Gene3D" id="3.40.50.300">
    <property type="entry name" value="P-loop containing nucleotide triphosphate hydrolases"/>
    <property type="match status" value="1"/>
</dbReference>
<keyword evidence="10" id="KW-1185">Reference proteome</keyword>
<comment type="caution">
    <text evidence="9">The sequence shown here is derived from an EMBL/GenBank/DDBJ whole genome shotgun (WGS) entry which is preliminary data.</text>
</comment>
<dbReference type="CDD" id="cd01900">
    <property type="entry name" value="YchF"/>
    <property type="match status" value="1"/>
</dbReference>
<protein>
    <recommendedName>
        <fullName evidence="6">Ribosome-binding ATPase YchF</fullName>
    </recommendedName>
</protein>
<dbReference type="Pfam" id="PF06071">
    <property type="entry name" value="YchF-GTPase_C"/>
    <property type="match status" value="1"/>
</dbReference>
<dbReference type="RefSeq" id="WP_176269285.1">
    <property type="nucleotide sequence ID" value="NZ_JABVBA010000001.1"/>
</dbReference>
<evidence type="ECO:0000256" key="2">
    <source>
        <dbReference type="ARBA" id="ARBA00022723"/>
    </source>
</evidence>
<dbReference type="Gene3D" id="3.10.20.30">
    <property type="match status" value="1"/>
</dbReference>
<evidence type="ECO:0000256" key="5">
    <source>
        <dbReference type="ARBA" id="ARBA00022842"/>
    </source>
</evidence>
<evidence type="ECO:0000259" key="7">
    <source>
        <dbReference type="PROSITE" id="PS51710"/>
    </source>
</evidence>
<dbReference type="PRINTS" id="PR00326">
    <property type="entry name" value="GTP1OBG"/>
</dbReference>
<accession>A0ABX2N7H1</accession>
<dbReference type="SUPFAM" id="SSF81271">
    <property type="entry name" value="TGS-like"/>
    <property type="match status" value="1"/>
</dbReference>
<evidence type="ECO:0000313" key="9">
    <source>
        <dbReference type="EMBL" id="NVF10482.1"/>
    </source>
</evidence>
<dbReference type="InterPro" id="IPR027417">
    <property type="entry name" value="P-loop_NTPase"/>
</dbReference>
<dbReference type="Proteomes" id="UP000540919">
    <property type="component" value="Unassembled WGS sequence"/>
</dbReference>
<feature type="domain" description="OBG-type G" evidence="7">
    <location>
        <begin position="1"/>
        <end position="257"/>
    </location>
</feature>
<dbReference type="Pfam" id="PF01926">
    <property type="entry name" value="MMR_HSR1"/>
    <property type="match status" value="1"/>
</dbReference>
<dbReference type="InterPro" id="IPR012675">
    <property type="entry name" value="Beta-grasp_dom_sf"/>
</dbReference>
<sequence>MKLGIVGLPNVGKSTLFNAITKAGAEIANYPFCTIDPNVGLVNVPDERLDYLAKMHNSKKIVPAAIEFYDIAGLVKGASKGEGLGNKFLSNIRETDAIVEVLRCFNDPNVTHVDGSIDPLRDIETINLELILADLELVDKVLVKREKIAKSDKSVRNEVELLKKIKEILEEGKSARVLNLNDDDMSLLKSYQLLSTKPIIYVCNVDESDVIDNGNSNKYVNQVREFAKEENSQVSVVSAKIEEEISNLDTDEEKKEFLAMIGLQESGCDQVIRDSYKTLNLISFLTTGEDETRAWTITKGTKAVDAAGKIHTDIQRGFIKAEIVSFDILKECGNMAKVKEHGQLRMEGKDYVMKDGDITNFKFNV</sequence>
<dbReference type="InterPro" id="IPR004396">
    <property type="entry name" value="ATPase_YchF/OLA1"/>
</dbReference>
<dbReference type="PROSITE" id="PS51880">
    <property type="entry name" value="TGS"/>
    <property type="match status" value="1"/>
</dbReference>
<dbReference type="PROSITE" id="PS51710">
    <property type="entry name" value="G_OBG"/>
    <property type="match status" value="1"/>
</dbReference>
<gene>
    <name evidence="6 9" type="primary">ychF</name>
    <name evidence="9" type="ORF">HV819_00435</name>
</gene>
<keyword evidence="4 6" id="KW-0067">ATP-binding</keyword>
<evidence type="ECO:0000259" key="8">
    <source>
        <dbReference type="PROSITE" id="PS51880"/>
    </source>
</evidence>
<dbReference type="InterPro" id="IPR013029">
    <property type="entry name" value="YchF_C"/>
</dbReference>
<dbReference type="PANTHER" id="PTHR23305">
    <property type="entry name" value="OBG GTPASE FAMILY"/>
    <property type="match status" value="1"/>
</dbReference>
<feature type="binding site" evidence="6">
    <location>
        <begin position="10"/>
        <end position="15"/>
    </location>
    <ligand>
        <name>ATP</name>
        <dbReference type="ChEBI" id="CHEBI:30616"/>
    </ligand>
</feature>
<dbReference type="EMBL" id="JABVBA010000001">
    <property type="protein sequence ID" value="NVF10482.1"/>
    <property type="molecule type" value="Genomic_DNA"/>
</dbReference>
<dbReference type="Gene3D" id="1.10.150.300">
    <property type="entry name" value="TGS-like domain"/>
    <property type="match status" value="1"/>
</dbReference>
<dbReference type="InterPro" id="IPR041706">
    <property type="entry name" value="YchF_N"/>
</dbReference>
<dbReference type="InterPro" id="IPR006073">
    <property type="entry name" value="GTP-bd"/>
</dbReference>
<comment type="cofactor">
    <cofactor evidence="1">
        <name>Mg(2+)</name>
        <dbReference type="ChEBI" id="CHEBI:18420"/>
    </cofactor>
</comment>
<dbReference type="NCBIfam" id="TIGR00092">
    <property type="entry name" value="redox-regulated ATPase YchF"/>
    <property type="match status" value="1"/>
</dbReference>
<feature type="domain" description="TGS" evidence="8">
    <location>
        <begin position="280"/>
        <end position="363"/>
    </location>
</feature>
<organism evidence="9 10">
    <name type="scientific">Anaerococcus faecalis</name>
    <dbReference type="NCBI Taxonomy" id="2742993"/>
    <lineage>
        <taxon>Bacteria</taxon>
        <taxon>Bacillati</taxon>
        <taxon>Bacillota</taxon>
        <taxon>Tissierellia</taxon>
        <taxon>Tissierellales</taxon>
        <taxon>Peptoniphilaceae</taxon>
        <taxon>Anaerococcus</taxon>
    </lineage>
</organism>
<proteinExistence type="inferred from homology"/>
<dbReference type="CDD" id="cd04867">
    <property type="entry name" value="TGS_YchF_OLA1"/>
    <property type="match status" value="1"/>
</dbReference>
<dbReference type="InterPro" id="IPR004095">
    <property type="entry name" value="TGS"/>
</dbReference>
<evidence type="ECO:0000256" key="1">
    <source>
        <dbReference type="ARBA" id="ARBA00001946"/>
    </source>
</evidence>
<dbReference type="SUPFAM" id="SSF52540">
    <property type="entry name" value="P-loop containing nucleoside triphosphate hydrolases"/>
    <property type="match status" value="1"/>
</dbReference>
<dbReference type="InterPro" id="IPR012676">
    <property type="entry name" value="TGS-like"/>
</dbReference>
<dbReference type="PIRSF" id="PIRSF006641">
    <property type="entry name" value="CHP00092"/>
    <property type="match status" value="1"/>
</dbReference>
<comment type="similarity">
    <text evidence="6">Belongs to the TRAFAC class OBG-HflX-like GTPase superfamily. OBG GTPase family. YchF/OLA1 subfamily.</text>
</comment>
<reference evidence="9 10" key="1">
    <citation type="submission" date="2020-06" db="EMBL/GenBank/DDBJ databases">
        <title>Anaerococcus sp. nov., isolated form swine feces.</title>
        <authorList>
            <person name="Yu S."/>
        </authorList>
    </citation>
    <scope>NUCLEOTIDE SEQUENCE [LARGE SCALE GENOMIC DNA]</scope>
    <source>
        <strain evidence="9 10">AGMB00486</strain>
    </source>
</reference>
<dbReference type="HAMAP" id="MF_00944">
    <property type="entry name" value="YchF_OLA1_ATPase"/>
    <property type="match status" value="1"/>
</dbReference>
<dbReference type="InterPro" id="IPR031167">
    <property type="entry name" value="G_OBG"/>
</dbReference>